<accession>A0A7X6K576</accession>
<evidence type="ECO:0000256" key="3">
    <source>
        <dbReference type="SAM" id="SignalP"/>
    </source>
</evidence>
<evidence type="ECO:0000313" key="6">
    <source>
        <dbReference type="Proteomes" id="UP000544090"/>
    </source>
</evidence>
<keyword evidence="6" id="KW-1185">Reference proteome</keyword>
<dbReference type="PROSITE" id="PS51257">
    <property type="entry name" value="PROKAR_LIPOPROTEIN"/>
    <property type="match status" value="1"/>
</dbReference>
<feature type="domain" description="Leucine-binding protein" evidence="4">
    <location>
        <begin position="32"/>
        <end position="374"/>
    </location>
</feature>
<comment type="caution">
    <text evidence="5">The sequence shown here is derived from an EMBL/GenBank/DDBJ whole genome shotgun (WGS) entry which is preliminary data.</text>
</comment>
<dbReference type="RefSeq" id="WP_168484470.1">
    <property type="nucleotide sequence ID" value="NZ_JAAZSQ010000001.1"/>
</dbReference>
<dbReference type="Proteomes" id="UP000544090">
    <property type="component" value="Unassembled WGS sequence"/>
</dbReference>
<evidence type="ECO:0000313" key="5">
    <source>
        <dbReference type="EMBL" id="NKX53123.1"/>
    </source>
</evidence>
<sequence length="389" mass="41127">MKFRKASAITAAALVAVGFSACGSAAQSGEGTIKIGSVSSITGPVPFPEVPAAAKAVFDRVNAEGGIDGRQIEYILEDDKGDPGAASQAARLLVDEKGIVASAGSASMVECSANAAYYAQNDVSVVAGTGVDPACFKSASISPVNTGPFEGYTSLLYFASEELKHEKICSIILGLPGLTESYRESIERWSRMTGKQPALVDTSVTFGADPTPAILAAKEARCDAVVFNSTEPTAISFMKSVKQQGLLESMDWLTITAAYTDSAIKALQNQDTLGLYVNSEFTPYTSDAKELEDWRKTLTEADVPLTSLSMGGYLSATILVDVLKGIDGEITRESVSEALRALESYETPLMGTPYSFGTESAHNSNQASKMVQATDEGWKAASDDWIRLP</sequence>
<gene>
    <name evidence="5" type="ORF">HGG74_00950</name>
</gene>
<dbReference type="PANTHER" id="PTHR47235">
    <property type="entry name" value="BLR6548 PROTEIN"/>
    <property type="match status" value="1"/>
</dbReference>
<organism evidence="5 6">
    <name type="scientific">Arthrobacter mobilis</name>
    <dbReference type="NCBI Taxonomy" id="2724944"/>
    <lineage>
        <taxon>Bacteria</taxon>
        <taxon>Bacillati</taxon>
        <taxon>Actinomycetota</taxon>
        <taxon>Actinomycetes</taxon>
        <taxon>Micrococcales</taxon>
        <taxon>Micrococcaceae</taxon>
        <taxon>Arthrobacter</taxon>
    </lineage>
</organism>
<proteinExistence type="inferred from homology"/>
<evidence type="ECO:0000256" key="2">
    <source>
        <dbReference type="ARBA" id="ARBA00022729"/>
    </source>
</evidence>
<dbReference type="InterPro" id="IPR028082">
    <property type="entry name" value="Peripla_BP_I"/>
</dbReference>
<protein>
    <submittedName>
        <fullName evidence="5">ABC transporter substrate-binding protein</fullName>
    </submittedName>
</protein>
<evidence type="ECO:0000256" key="1">
    <source>
        <dbReference type="ARBA" id="ARBA00010062"/>
    </source>
</evidence>
<feature type="chain" id="PRO_5031322729" evidence="3">
    <location>
        <begin position="26"/>
        <end position="389"/>
    </location>
</feature>
<dbReference type="Pfam" id="PF13458">
    <property type="entry name" value="Peripla_BP_6"/>
    <property type="match status" value="1"/>
</dbReference>
<dbReference type="Gene3D" id="3.40.50.2300">
    <property type="match status" value="2"/>
</dbReference>
<name>A0A7X6K576_9MICC</name>
<dbReference type="InterPro" id="IPR028081">
    <property type="entry name" value="Leu-bd"/>
</dbReference>
<evidence type="ECO:0000259" key="4">
    <source>
        <dbReference type="Pfam" id="PF13458"/>
    </source>
</evidence>
<reference evidence="5 6" key="1">
    <citation type="submission" date="2020-04" db="EMBL/GenBank/DDBJ databases">
        <title>Arthrobacter sp. nov.</title>
        <authorList>
            <person name="Liu S."/>
        </authorList>
    </citation>
    <scope>NUCLEOTIDE SEQUENCE [LARGE SCALE GENOMIC DNA]</scope>
    <source>
        <strain evidence="5 6">E918</strain>
    </source>
</reference>
<feature type="signal peptide" evidence="3">
    <location>
        <begin position="1"/>
        <end position="25"/>
    </location>
</feature>
<dbReference type="PANTHER" id="PTHR47235:SF1">
    <property type="entry name" value="BLR6548 PROTEIN"/>
    <property type="match status" value="1"/>
</dbReference>
<dbReference type="AlphaFoldDB" id="A0A7X6K576"/>
<keyword evidence="2 3" id="KW-0732">Signal</keyword>
<dbReference type="EMBL" id="JAAZSQ010000001">
    <property type="protein sequence ID" value="NKX53123.1"/>
    <property type="molecule type" value="Genomic_DNA"/>
</dbReference>
<dbReference type="SUPFAM" id="SSF53822">
    <property type="entry name" value="Periplasmic binding protein-like I"/>
    <property type="match status" value="1"/>
</dbReference>
<dbReference type="CDD" id="cd06341">
    <property type="entry name" value="PBP1_ABC_ligand_binding-like"/>
    <property type="match status" value="1"/>
</dbReference>
<comment type="similarity">
    <text evidence="1">Belongs to the leucine-binding protein family.</text>
</comment>